<dbReference type="Pfam" id="PF13895">
    <property type="entry name" value="Ig_2"/>
    <property type="match status" value="2"/>
</dbReference>
<feature type="domain" description="Ig-like" evidence="7">
    <location>
        <begin position="184"/>
        <end position="267"/>
    </location>
</feature>
<evidence type="ECO:0000256" key="3">
    <source>
        <dbReference type="ARBA" id="ARBA00023157"/>
    </source>
</evidence>
<keyword evidence="6" id="KW-1133">Transmembrane helix</keyword>
<proteinExistence type="predicted"/>
<dbReference type="GO" id="GO:0004888">
    <property type="term" value="F:transmembrane signaling receptor activity"/>
    <property type="evidence" value="ECO:0007669"/>
    <property type="project" value="TreeGrafter"/>
</dbReference>
<dbReference type="AlphaFoldDB" id="A0A974CB51"/>
<keyword evidence="1" id="KW-0732">Signal</keyword>
<dbReference type="InterPro" id="IPR003599">
    <property type="entry name" value="Ig_sub"/>
</dbReference>
<keyword evidence="2" id="KW-0677">Repeat</keyword>
<evidence type="ECO:0000256" key="6">
    <source>
        <dbReference type="SAM" id="Phobius"/>
    </source>
</evidence>
<dbReference type="InterPro" id="IPR036179">
    <property type="entry name" value="Ig-like_dom_sf"/>
</dbReference>
<reference evidence="9" key="1">
    <citation type="journal article" date="2016" name="Nature">
        <title>Genome evolution in the allotetraploid frog Xenopus laevis.</title>
        <authorList>
            <person name="Session A.M."/>
            <person name="Uno Y."/>
            <person name="Kwon T."/>
            <person name="Chapman J.A."/>
            <person name="Toyoda A."/>
            <person name="Takahashi S."/>
            <person name="Fukui A."/>
            <person name="Hikosaka A."/>
            <person name="Suzuki A."/>
            <person name="Kondo M."/>
            <person name="van Heeringen S.J."/>
            <person name="Quigley I."/>
            <person name="Heinz S."/>
            <person name="Ogino H."/>
            <person name="Ochi H."/>
            <person name="Hellsten U."/>
            <person name="Lyons J.B."/>
            <person name="Simakov O."/>
            <person name="Putnam N."/>
            <person name="Stites J."/>
            <person name="Kuroki Y."/>
            <person name="Tanaka T."/>
            <person name="Michiue T."/>
            <person name="Watanabe M."/>
            <person name="Bogdanovic O."/>
            <person name="Lister R."/>
            <person name="Georgiou G."/>
            <person name="Paranjpe S.S."/>
            <person name="van Kruijsbergen I."/>
            <person name="Shu S."/>
            <person name="Carlson J."/>
            <person name="Kinoshita T."/>
            <person name="Ohta Y."/>
            <person name="Mawaribuchi S."/>
            <person name="Jenkins J."/>
            <person name="Grimwood J."/>
            <person name="Schmutz J."/>
            <person name="Mitros T."/>
            <person name="Mozaffari S.V."/>
            <person name="Suzuki Y."/>
            <person name="Haramoto Y."/>
            <person name="Yamamoto T.S."/>
            <person name="Takagi C."/>
            <person name="Heald R."/>
            <person name="Miller K."/>
            <person name="Haudenschild C."/>
            <person name="Kitzman J."/>
            <person name="Nakayama T."/>
            <person name="Izutsu Y."/>
            <person name="Robert J."/>
            <person name="Fortriede J."/>
            <person name="Burns K."/>
            <person name="Lotay V."/>
            <person name="Karimi K."/>
            <person name="Yasuoka Y."/>
            <person name="Dichmann D.S."/>
            <person name="Flajnik M.F."/>
            <person name="Houston D.W."/>
            <person name="Shendure J."/>
            <person name="DuPasquier L."/>
            <person name="Vize P.D."/>
            <person name="Zorn A.M."/>
            <person name="Ito M."/>
            <person name="Marcotte E.M."/>
            <person name="Wallingford J.B."/>
            <person name="Ito Y."/>
            <person name="Asashima M."/>
            <person name="Ueno N."/>
            <person name="Matsuda Y."/>
            <person name="Veenstra G.J."/>
            <person name="Fujiyama A."/>
            <person name="Harland R.M."/>
            <person name="Taira M."/>
            <person name="Rokhsar D.S."/>
        </authorList>
    </citation>
    <scope>NUCLEOTIDE SEQUENCE [LARGE SCALE GENOMIC DNA]</scope>
    <source>
        <strain evidence="9">J</strain>
    </source>
</reference>
<keyword evidence="6" id="KW-0472">Membrane</keyword>
<dbReference type="PANTHER" id="PTHR11481">
    <property type="entry name" value="IMMUNOGLOBULIN FC RECEPTOR"/>
    <property type="match status" value="1"/>
</dbReference>
<evidence type="ECO:0000256" key="2">
    <source>
        <dbReference type="ARBA" id="ARBA00022737"/>
    </source>
</evidence>
<dbReference type="InterPro" id="IPR050488">
    <property type="entry name" value="Ig_Fc_receptor"/>
</dbReference>
<dbReference type="SMART" id="SM00409">
    <property type="entry name" value="IG"/>
    <property type="match status" value="3"/>
</dbReference>
<organism evidence="8 9">
    <name type="scientific">Xenopus laevis</name>
    <name type="common">African clawed frog</name>
    <dbReference type="NCBI Taxonomy" id="8355"/>
    <lineage>
        <taxon>Eukaryota</taxon>
        <taxon>Metazoa</taxon>
        <taxon>Chordata</taxon>
        <taxon>Craniata</taxon>
        <taxon>Vertebrata</taxon>
        <taxon>Euteleostomi</taxon>
        <taxon>Amphibia</taxon>
        <taxon>Batrachia</taxon>
        <taxon>Anura</taxon>
        <taxon>Pipoidea</taxon>
        <taxon>Pipidae</taxon>
        <taxon>Xenopodinae</taxon>
        <taxon>Xenopus</taxon>
        <taxon>Xenopus</taxon>
    </lineage>
</organism>
<dbReference type="Proteomes" id="UP000694892">
    <property type="component" value="Chromosome 8L"/>
</dbReference>
<sequence>MNYLVILQAPPSIREGDSLSLRCHSRLENNRGKDQFYKNGNLITTLASGSVYSLGNAAPHMTGTYKCAKSSVSSSVRNSKEKRIHVEELFNIPHIKVNPGDILEGDHVTITCDIELRATTELQFAFYRNGHNVQGFNSSNQYGVSSAQLEDSGNYTCEVQTPTSSVRKRSTMTLIWIQELFLNPLIKVSPDQVTEGDHMTITCDTKLSPHRETTELQFVFYRNGHNVQGFNSSNQYGVPSAQLEDSGNYTCEVQTPTGSVRKRSNVAHFWILERRQKHLIPVLIGILVGVLVISAAIIIFKFRHKILSLLMSQHLEPKTGINVCRTADRTLQRSENKDNSELDDYQPVNNIGGRNPSLTEDSTYVNIKHVWKPTRTLLPKQDKYLVTYAVVRRSSRGIEIQEPSGQESLESSCIYENFKATSFQVDSSHF</sequence>
<dbReference type="PROSITE" id="PS50835">
    <property type="entry name" value="IG_LIKE"/>
    <property type="match status" value="2"/>
</dbReference>
<dbReference type="FunFam" id="2.60.40.10:FF:000651">
    <property type="entry name" value="Fc receptor like 1"/>
    <property type="match status" value="1"/>
</dbReference>
<keyword evidence="4" id="KW-0393">Immunoglobulin domain</keyword>
<evidence type="ECO:0000256" key="4">
    <source>
        <dbReference type="ARBA" id="ARBA00023319"/>
    </source>
</evidence>
<evidence type="ECO:0000313" key="9">
    <source>
        <dbReference type="Proteomes" id="UP000694892"/>
    </source>
</evidence>
<keyword evidence="3" id="KW-1015">Disulfide bond</keyword>
<keyword evidence="6" id="KW-0812">Transmembrane</keyword>
<accession>A0A974CB51</accession>
<dbReference type="GO" id="GO:0009897">
    <property type="term" value="C:external side of plasma membrane"/>
    <property type="evidence" value="ECO:0007669"/>
    <property type="project" value="TreeGrafter"/>
</dbReference>
<dbReference type="InterPro" id="IPR007110">
    <property type="entry name" value="Ig-like_dom"/>
</dbReference>
<evidence type="ECO:0000256" key="1">
    <source>
        <dbReference type="ARBA" id="ARBA00022729"/>
    </source>
</evidence>
<evidence type="ECO:0000256" key="5">
    <source>
        <dbReference type="SAM" id="MobiDB-lite"/>
    </source>
</evidence>
<feature type="domain" description="Ig-like" evidence="7">
    <location>
        <begin position="93"/>
        <end position="173"/>
    </location>
</feature>
<dbReference type="PANTHER" id="PTHR11481:SF110">
    <property type="entry name" value="FC RECEPTOR-LIKE PROTEIN 3"/>
    <property type="match status" value="1"/>
</dbReference>
<dbReference type="EMBL" id="CM004480">
    <property type="protein sequence ID" value="OCT69375.1"/>
    <property type="molecule type" value="Genomic_DNA"/>
</dbReference>
<dbReference type="InterPro" id="IPR003598">
    <property type="entry name" value="Ig_sub2"/>
</dbReference>
<evidence type="ECO:0000313" key="8">
    <source>
        <dbReference type="EMBL" id="OCT69375.1"/>
    </source>
</evidence>
<dbReference type="Gene3D" id="2.60.40.10">
    <property type="entry name" value="Immunoglobulins"/>
    <property type="match status" value="3"/>
</dbReference>
<dbReference type="SUPFAM" id="SSF48726">
    <property type="entry name" value="Immunoglobulin"/>
    <property type="match status" value="3"/>
</dbReference>
<evidence type="ECO:0000259" key="7">
    <source>
        <dbReference type="PROSITE" id="PS50835"/>
    </source>
</evidence>
<protein>
    <recommendedName>
        <fullName evidence="7">Ig-like domain-containing protein</fullName>
    </recommendedName>
</protein>
<dbReference type="GO" id="GO:0007166">
    <property type="term" value="P:cell surface receptor signaling pathway"/>
    <property type="evidence" value="ECO:0007669"/>
    <property type="project" value="TreeGrafter"/>
</dbReference>
<name>A0A974CB51_XENLA</name>
<gene>
    <name evidence="8" type="ORF">XELAEV_18040690mg</name>
</gene>
<feature type="region of interest" description="Disordered" evidence="5">
    <location>
        <begin position="333"/>
        <end position="354"/>
    </location>
</feature>
<dbReference type="SMART" id="SM00408">
    <property type="entry name" value="IGc2"/>
    <property type="match status" value="3"/>
</dbReference>
<feature type="transmembrane region" description="Helical" evidence="6">
    <location>
        <begin position="279"/>
        <end position="302"/>
    </location>
</feature>
<dbReference type="InterPro" id="IPR013783">
    <property type="entry name" value="Ig-like_fold"/>
</dbReference>
<dbReference type="GO" id="GO:0006955">
    <property type="term" value="P:immune response"/>
    <property type="evidence" value="ECO:0007669"/>
    <property type="project" value="TreeGrafter"/>
</dbReference>
<dbReference type="OMA" id="WILERRQ"/>